<evidence type="ECO:0000256" key="1">
    <source>
        <dbReference type="SAM" id="MobiDB-lite"/>
    </source>
</evidence>
<evidence type="ECO:0000313" key="3">
    <source>
        <dbReference type="Proteomes" id="UP000244913"/>
    </source>
</evidence>
<accession>A0A2T9JV64</accession>
<sequence>MHVRDGRPGLTLVPPPLAGEGDREAVEGASSSSALCLSPPPSRCVSAARHLPRFAREEQKPQAFCHQTVAASPNR</sequence>
<comment type="caution">
    <text evidence="2">The sequence shown here is derived from an EMBL/GenBank/DDBJ whole genome shotgun (WGS) entry which is preliminary data.</text>
</comment>
<protein>
    <submittedName>
        <fullName evidence="2">Uncharacterized protein</fullName>
    </submittedName>
</protein>
<proteinExistence type="predicted"/>
<feature type="region of interest" description="Disordered" evidence="1">
    <location>
        <begin position="1"/>
        <end position="39"/>
    </location>
</feature>
<evidence type="ECO:0000313" key="2">
    <source>
        <dbReference type="EMBL" id="PVM87580.1"/>
    </source>
</evidence>
<gene>
    <name evidence="2" type="ORF">DDF65_03800</name>
</gene>
<name>A0A2T9JV64_9CAUL</name>
<organism evidence="2 3">
    <name type="scientific">Caulobacter radicis</name>
    <dbReference type="NCBI Taxonomy" id="2172650"/>
    <lineage>
        <taxon>Bacteria</taxon>
        <taxon>Pseudomonadati</taxon>
        <taxon>Pseudomonadota</taxon>
        <taxon>Alphaproteobacteria</taxon>
        <taxon>Caulobacterales</taxon>
        <taxon>Caulobacteraceae</taxon>
        <taxon>Caulobacter</taxon>
    </lineage>
</organism>
<dbReference type="EMBL" id="QDKP01000012">
    <property type="protein sequence ID" value="PVM87580.1"/>
    <property type="molecule type" value="Genomic_DNA"/>
</dbReference>
<keyword evidence="3" id="KW-1185">Reference proteome</keyword>
<dbReference type="AlphaFoldDB" id="A0A2T9JV64"/>
<dbReference type="Proteomes" id="UP000244913">
    <property type="component" value="Unassembled WGS sequence"/>
</dbReference>
<reference evidence="2 3" key="1">
    <citation type="submission" date="2018-04" db="EMBL/GenBank/DDBJ databases">
        <title>The genome sequence of Caulobacter sp. 736.</title>
        <authorList>
            <person name="Gao J."/>
            <person name="Sun J."/>
        </authorList>
    </citation>
    <scope>NUCLEOTIDE SEQUENCE [LARGE SCALE GENOMIC DNA]</scope>
    <source>
        <strain evidence="2 3">736</strain>
    </source>
</reference>